<dbReference type="Proteomes" id="UP000316213">
    <property type="component" value="Unassembled WGS sequence"/>
</dbReference>
<dbReference type="AlphaFoldDB" id="A0A5C5ZGU8"/>
<dbReference type="PANTHER" id="PTHR35105">
    <property type="entry name" value="EXPRESSED PROTEIN"/>
    <property type="match status" value="1"/>
</dbReference>
<proteinExistence type="predicted"/>
<dbReference type="RefSeq" id="WP_146582901.1">
    <property type="nucleotide sequence ID" value="NZ_SJPM01000043.1"/>
</dbReference>
<dbReference type="Pfam" id="PF01501">
    <property type="entry name" value="Glyco_transf_8"/>
    <property type="match status" value="1"/>
</dbReference>
<evidence type="ECO:0000313" key="1">
    <source>
        <dbReference type="EMBL" id="TWT86091.1"/>
    </source>
</evidence>
<dbReference type="EMBL" id="SJPM01000043">
    <property type="protein sequence ID" value="TWT86091.1"/>
    <property type="molecule type" value="Genomic_DNA"/>
</dbReference>
<evidence type="ECO:0000313" key="2">
    <source>
        <dbReference type="Proteomes" id="UP000316213"/>
    </source>
</evidence>
<dbReference type="GO" id="GO:0016757">
    <property type="term" value="F:glycosyltransferase activity"/>
    <property type="evidence" value="ECO:0007669"/>
    <property type="project" value="InterPro"/>
</dbReference>
<dbReference type="InterPro" id="IPR029044">
    <property type="entry name" value="Nucleotide-diphossugar_trans"/>
</dbReference>
<accession>A0A5C5ZGU8</accession>
<dbReference type="SUPFAM" id="SSF53448">
    <property type="entry name" value="Nucleotide-diphospho-sugar transferases"/>
    <property type="match status" value="1"/>
</dbReference>
<name>A0A5C5ZGU8_9BACT</name>
<dbReference type="Gene3D" id="3.90.550.10">
    <property type="entry name" value="Spore Coat Polysaccharide Biosynthesis Protein SpsA, Chain A"/>
    <property type="match status" value="1"/>
</dbReference>
<sequence>MIELTQWWDTVKDELNGEWLILGKGPTLGDYRPETDTRPVIALNHVILQYQATVAHAIDLDVVADCEEAIEKNARFLLMPLVPNVNCLACGQTLDQFFDVLPVLRKLDAEQRLVWYWLQNGLSENLKPNLNTPSIRPKYFSVEAVINILGELKIKSVRSYGIDGGSSYASQFKKLEKKTLLKNGRTSFDAQFDEILLLTKKYSMDYKPMTDPMRIFVGTDDSQIVAAKVLEHSIKKYASRPVQVVHMLNLPYPKISNPNVKPGTNFSFARFLIPELAGFRGRAMYVDADMQVFADVAELWGIPFNDQTVLCTRQDYIPEVWQVKNCPFTPGRQMSVMLLDCDRLDWQIVPIIEQLNRGDFTYKELLTQLSIISPDQIRDDLDPGWNCLEYFDKDRTKLLHYTSVPTQPWKNKSNPLAEIWMEGFREACRDGAVTLEDVGRAVVEGHVRIELLEEARKIYAELNVNTHAEISPIDAAREELWNAVHRLARVEQELAGIKRSLPYRAYSLLRRNITRFGLSRSVER</sequence>
<keyword evidence="2" id="KW-1185">Reference proteome</keyword>
<gene>
    <name evidence="1" type="ORF">Pla100_62160</name>
</gene>
<dbReference type="PANTHER" id="PTHR35105:SF2">
    <property type="entry name" value="PROTEIN CDI"/>
    <property type="match status" value="1"/>
</dbReference>
<dbReference type="InterPro" id="IPR002495">
    <property type="entry name" value="Glyco_trans_8"/>
</dbReference>
<protein>
    <submittedName>
        <fullName evidence="1">Glycosyl transferase family 8</fullName>
    </submittedName>
</protein>
<organism evidence="1 2">
    <name type="scientific">Neorhodopirellula pilleata</name>
    <dbReference type="NCBI Taxonomy" id="2714738"/>
    <lineage>
        <taxon>Bacteria</taxon>
        <taxon>Pseudomonadati</taxon>
        <taxon>Planctomycetota</taxon>
        <taxon>Planctomycetia</taxon>
        <taxon>Pirellulales</taxon>
        <taxon>Pirellulaceae</taxon>
        <taxon>Neorhodopirellula</taxon>
    </lineage>
</organism>
<reference evidence="1 2" key="1">
    <citation type="submission" date="2019-02" db="EMBL/GenBank/DDBJ databases">
        <title>Deep-cultivation of Planctomycetes and their phenomic and genomic characterization uncovers novel biology.</title>
        <authorList>
            <person name="Wiegand S."/>
            <person name="Jogler M."/>
            <person name="Boedeker C."/>
            <person name="Pinto D."/>
            <person name="Vollmers J."/>
            <person name="Rivas-Marin E."/>
            <person name="Kohn T."/>
            <person name="Peeters S.H."/>
            <person name="Heuer A."/>
            <person name="Rast P."/>
            <person name="Oberbeckmann S."/>
            <person name="Bunk B."/>
            <person name="Jeske O."/>
            <person name="Meyerdierks A."/>
            <person name="Storesund J.E."/>
            <person name="Kallscheuer N."/>
            <person name="Luecker S."/>
            <person name="Lage O.M."/>
            <person name="Pohl T."/>
            <person name="Merkel B.J."/>
            <person name="Hornburger P."/>
            <person name="Mueller R.-W."/>
            <person name="Bruemmer F."/>
            <person name="Labrenz M."/>
            <person name="Spormann A.M."/>
            <person name="Op Den Camp H."/>
            <person name="Overmann J."/>
            <person name="Amann R."/>
            <person name="Jetten M.S.M."/>
            <person name="Mascher T."/>
            <person name="Medema M.H."/>
            <person name="Devos D.P."/>
            <person name="Kaster A.-K."/>
            <person name="Ovreas L."/>
            <person name="Rohde M."/>
            <person name="Galperin M.Y."/>
            <person name="Jogler C."/>
        </authorList>
    </citation>
    <scope>NUCLEOTIDE SEQUENCE [LARGE SCALE GENOMIC DNA]</scope>
    <source>
        <strain evidence="1 2">Pla100</strain>
    </source>
</reference>
<comment type="caution">
    <text evidence="1">The sequence shown here is derived from an EMBL/GenBank/DDBJ whole genome shotgun (WGS) entry which is preliminary data.</text>
</comment>
<dbReference type="OrthoDB" id="9798746at2"/>
<keyword evidence="1" id="KW-0808">Transferase</keyword>